<evidence type="ECO:0000256" key="1">
    <source>
        <dbReference type="SAM" id="SignalP"/>
    </source>
</evidence>
<dbReference type="PANTHER" id="PTHR43312">
    <property type="entry name" value="D-THREO-ALDOSE 1-DEHYDROGENASE"/>
    <property type="match status" value="1"/>
</dbReference>
<sequence>MRTRRDFLTTISLAAGGLALAPLAACSGTGSAAAQSASATPASTTSAPTARGAMLMRAIPSTGEQLPVIGAGTSGSYEVPLGSADHDTLQDTIRVFFEGGGRLFDTSPNYSNADEVLGALLDTGDWRERCFLATKIAEDSREAMEAQWAESKRRLRTDRVELLQVHNLRAWEIALPYARELKAQGATKYIGLTHFVERGHADLERIMRAEKPDFIQVNYSVNAPEAARSVLPAAQELGVAVLVNRAFDDGKLFAEVQGRALPGWAAELGIGSWAQMFLKFAISHPAVTAVIPATGKPDRQADNLQAGHGELLSRAQQDELVAMFA</sequence>
<keyword evidence="1" id="KW-0732">Signal</keyword>
<dbReference type="EMBL" id="SPUH01000001">
    <property type="protein sequence ID" value="TKS53490.1"/>
    <property type="molecule type" value="Genomic_DNA"/>
</dbReference>
<feature type="domain" description="NADP-dependent oxidoreductase" evidence="2">
    <location>
        <begin position="70"/>
        <end position="314"/>
    </location>
</feature>
<proteinExistence type="predicted"/>
<dbReference type="InterPro" id="IPR053135">
    <property type="entry name" value="AKR2_Oxidoreductase"/>
</dbReference>
<evidence type="ECO:0000313" key="4">
    <source>
        <dbReference type="Proteomes" id="UP000298681"/>
    </source>
</evidence>
<dbReference type="Proteomes" id="UP000298681">
    <property type="component" value="Unassembled WGS sequence"/>
</dbReference>
<dbReference type="PANTHER" id="PTHR43312:SF1">
    <property type="entry name" value="NADP-DEPENDENT OXIDOREDUCTASE DOMAIN-CONTAINING PROTEIN"/>
    <property type="match status" value="1"/>
</dbReference>
<dbReference type="RefSeq" id="WP_134672876.1">
    <property type="nucleotide sequence ID" value="NZ_SPUH01000001.1"/>
</dbReference>
<feature type="chain" id="PRO_5021376751" evidence="1">
    <location>
        <begin position="33"/>
        <end position="325"/>
    </location>
</feature>
<dbReference type="InterPro" id="IPR036812">
    <property type="entry name" value="NAD(P)_OxRdtase_dom_sf"/>
</dbReference>
<name>A0A4Z1R1U5_9GAMM</name>
<dbReference type="Gene3D" id="3.20.20.100">
    <property type="entry name" value="NADP-dependent oxidoreductase domain"/>
    <property type="match status" value="1"/>
</dbReference>
<comment type="caution">
    <text evidence="3">The sequence shown here is derived from an EMBL/GenBank/DDBJ whole genome shotgun (WGS) entry which is preliminary data.</text>
</comment>
<evidence type="ECO:0000313" key="3">
    <source>
        <dbReference type="EMBL" id="TKS53490.1"/>
    </source>
</evidence>
<organism evidence="3 4">
    <name type="scientific">Luteimonas yindakuii</name>
    <dbReference type="NCBI Taxonomy" id="2565782"/>
    <lineage>
        <taxon>Bacteria</taxon>
        <taxon>Pseudomonadati</taxon>
        <taxon>Pseudomonadota</taxon>
        <taxon>Gammaproteobacteria</taxon>
        <taxon>Lysobacterales</taxon>
        <taxon>Lysobacteraceae</taxon>
        <taxon>Luteimonas</taxon>
    </lineage>
</organism>
<dbReference type="Pfam" id="PF00248">
    <property type="entry name" value="Aldo_ket_red"/>
    <property type="match status" value="1"/>
</dbReference>
<protein>
    <submittedName>
        <fullName evidence="3">Aldo/keto reductase</fullName>
    </submittedName>
</protein>
<dbReference type="SUPFAM" id="SSF51430">
    <property type="entry name" value="NAD(P)-linked oxidoreductase"/>
    <property type="match status" value="1"/>
</dbReference>
<dbReference type="CDD" id="cd19095">
    <property type="entry name" value="AKR_PA4992-like"/>
    <property type="match status" value="1"/>
</dbReference>
<feature type="signal peptide" evidence="1">
    <location>
        <begin position="1"/>
        <end position="32"/>
    </location>
</feature>
<accession>A0A4Z1R1U5</accession>
<gene>
    <name evidence="3" type="ORF">E4582_00990</name>
</gene>
<dbReference type="InterPro" id="IPR006311">
    <property type="entry name" value="TAT_signal"/>
</dbReference>
<dbReference type="InterPro" id="IPR023210">
    <property type="entry name" value="NADP_OxRdtase_dom"/>
</dbReference>
<dbReference type="AlphaFoldDB" id="A0A4Z1R1U5"/>
<reference evidence="3 4" key="1">
    <citation type="submission" date="2019-01" db="EMBL/GenBank/DDBJ databases">
        <authorList>
            <person name="Zhang S."/>
        </authorList>
    </citation>
    <scope>NUCLEOTIDE SEQUENCE [LARGE SCALE GENOMIC DNA]</scope>
    <source>
        <strain evidence="3 4">1626</strain>
    </source>
</reference>
<keyword evidence="4" id="KW-1185">Reference proteome</keyword>
<dbReference type="PROSITE" id="PS51318">
    <property type="entry name" value="TAT"/>
    <property type="match status" value="1"/>
</dbReference>
<evidence type="ECO:0000259" key="2">
    <source>
        <dbReference type="Pfam" id="PF00248"/>
    </source>
</evidence>